<dbReference type="OrthoDB" id="9798250at2"/>
<dbReference type="Pfam" id="PF09837">
    <property type="entry name" value="DUF2064"/>
    <property type="match status" value="1"/>
</dbReference>
<dbReference type="STRING" id="762486.SAMN05444411_103220"/>
<dbReference type="InterPro" id="IPR018641">
    <property type="entry name" value="Trfase_1_rSAM/seldom-assoc"/>
</dbReference>
<name>A0A1H2ZDV5_9FLAO</name>
<reference evidence="1 2" key="1">
    <citation type="submission" date="2016-10" db="EMBL/GenBank/DDBJ databases">
        <authorList>
            <person name="de Groot N.N."/>
        </authorList>
    </citation>
    <scope>NUCLEOTIDE SEQUENCE [LARGE SCALE GENOMIC DNA]</scope>
    <source>
        <strain evidence="1 2">DSM 24956</strain>
    </source>
</reference>
<dbReference type="SUPFAM" id="SSF53448">
    <property type="entry name" value="Nucleotide-diphospho-sugar transferases"/>
    <property type="match status" value="1"/>
</dbReference>
<dbReference type="Proteomes" id="UP000199595">
    <property type="component" value="Unassembled WGS sequence"/>
</dbReference>
<proteinExistence type="predicted"/>
<dbReference type="RefSeq" id="WP_090122472.1">
    <property type="nucleotide sequence ID" value="NZ_FNNJ01000003.1"/>
</dbReference>
<dbReference type="Gene3D" id="3.90.550.10">
    <property type="entry name" value="Spore Coat Polysaccharide Biosynthesis Protein SpsA, Chain A"/>
    <property type="match status" value="1"/>
</dbReference>
<dbReference type="NCBIfam" id="TIGR04282">
    <property type="entry name" value="glyco_like_cofC"/>
    <property type="match status" value="1"/>
</dbReference>
<keyword evidence="2" id="KW-1185">Reference proteome</keyword>
<evidence type="ECO:0008006" key="3">
    <source>
        <dbReference type="Google" id="ProtNLM"/>
    </source>
</evidence>
<dbReference type="EMBL" id="FNNJ01000003">
    <property type="protein sequence ID" value="SDX15556.1"/>
    <property type="molecule type" value="Genomic_DNA"/>
</dbReference>
<gene>
    <name evidence="1" type="ORF">SAMN05444411_103220</name>
</gene>
<sequence>MKNNLLLVFTRNPELGKVKTRLAKTIGDKAALKTYKILLAHTAKIIENIDCDKAIYYSVKIRNNDGWSEAYQKYQQEGEDLGIRMYNAFKKGFESGYKKVVIVGSDLFDLEEKHINKAFEKLTDNDVVIGPAEDGGYYLLGLKKENKAIFQHKNWGTSTVLNDTLQDLKEHLISFLDVLNDIDTYEDLEKNTKLKQLIND</sequence>
<dbReference type="AlphaFoldDB" id="A0A1H2ZDV5"/>
<accession>A0A1H2ZDV5</accession>
<protein>
    <recommendedName>
        <fullName evidence="3">Glycosyltransferase</fullName>
    </recommendedName>
</protein>
<evidence type="ECO:0000313" key="2">
    <source>
        <dbReference type="Proteomes" id="UP000199595"/>
    </source>
</evidence>
<dbReference type="PANTHER" id="PTHR36529:SF1">
    <property type="entry name" value="GLYCOSYLTRANSFERASE"/>
    <property type="match status" value="1"/>
</dbReference>
<organism evidence="1 2">
    <name type="scientific">Lutibacter oricola</name>
    <dbReference type="NCBI Taxonomy" id="762486"/>
    <lineage>
        <taxon>Bacteria</taxon>
        <taxon>Pseudomonadati</taxon>
        <taxon>Bacteroidota</taxon>
        <taxon>Flavobacteriia</taxon>
        <taxon>Flavobacteriales</taxon>
        <taxon>Flavobacteriaceae</taxon>
        <taxon>Lutibacter</taxon>
    </lineage>
</organism>
<dbReference type="InterPro" id="IPR029044">
    <property type="entry name" value="Nucleotide-diphossugar_trans"/>
</dbReference>
<evidence type="ECO:0000313" key="1">
    <source>
        <dbReference type="EMBL" id="SDX15556.1"/>
    </source>
</evidence>
<dbReference type="PANTHER" id="PTHR36529">
    <property type="entry name" value="SLL1095 PROTEIN"/>
    <property type="match status" value="1"/>
</dbReference>